<comment type="caution">
    <text evidence="1">The sequence shown here is derived from an EMBL/GenBank/DDBJ whole genome shotgun (WGS) entry which is preliminary data.</text>
</comment>
<dbReference type="Proteomes" id="UP000828390">
    <property type="component" value="Unassembled WGS sequence"/>
</dbReference>
<proteinExistence type="predicted"/>
<dbReference type="AlphaFoldDB" id="A0A9D4GQ86"/>
<reference evidence="1" key="1">
    <citation type="journal article" date="2019" name="bioRxiv">
        <title>The Genome of the Zebra Mussel, Dreissena polymorpha: A Resource for Invasive Species Research.</title>
        <authorList>
            <person name="McCartney M.A."/>
            <person name="Auch B."/>
            <person name="Kono T."/>
            <person name="Mallez S."/>
            <person name="Zhang Y."/>
            <person name="Obille A."/>
            <person name="Becker A."/>
            <person name="Abrahante J.E."/>
            <person name="Garbe J."/>
            <person name="Badalamenti J.P."/>
            <person name="Herman A."/>
            <person name="Mangelson H."/>
            <person name="Liachko I."/>
            <person name="Sullivan S."/>
            <person name="Sone E.D."/>
            <person name="Koren S."/>
            <person name="Silverstein K.A.T."/>
            <person name="Beckman K.B."/>
            <person name="Gohl D.M."/>
        </authorList>
    </citation>
    <scope>NUCLEOTIDE SEQUENCE</scope>
    <source>
        <strain evidence="1">Duluth1</strain>
        <tissue evidence="1">Whole animal</tissue>
    </source>
</reference>
<keyword evidence="2" id="KW-1185">Reference proteome</keyword>
<evidence type="ECO:0000313" key="1">
    <source>
        <dbReference type="EMBL" id="KAH3819778.1"/>
    </source>
</evidence>
<reference evidence="1" key="2">
    <citation type="submission" date="2020-11" db="EMBL/GenBank/DDBJ databases">
        <authorList>
            <person name="McCartney M.A."/>
            <person name="Auch B."/>
            <person name="Kono T."/>
            <person name="Mallez S."/>
            <person name="Becker A."/>
            <person name="Gohl D.M."/>
            <person name="Silverstein K.A.T."/>
            <person name="Koren S."/>
            <person name="Bechman K.B."/>
            <person name="Herman A."/>
            <person name="Abrahante J.E."/>
            <person name="Garbe J."/>
        </authorList>
    </citation>
    <scope>NUCLEOTIDE SEQUENCE</scope>
    <source>
        <strain evidence="1">Duluth1</strain>
        <tissue evidence="1">Whole animal</tissue>
    </source>
</reference>
<accession>A0A9D4GQ86</accession>
<organism evidence="1 2">
    <name type="scientific">Dreissena polymorpha</name>
    <name type="common">Zebra mussel</name>
    <name type="synonym">Mytilus polymorpha</name>
    <dbReference type="NCBI Taxonomy" id="45954"/>
    <lineage>
        <taxon>Eukaryota</taxon>
        <taxon>Metazoa</taxon>
        <taxon>Spiralia</taxon>
        <taxon>Lophotrochozoa</taxon>
        <taxon>Mollusca</taxon>
        <taxon>Bivalvia</taxon>
        <taxon>Autobranchia</taxon>
        <taxon>Heteroconchia</taxon>
        <taxon>Euheterodonta</taxon>
        <taxon>Imparidentia</taxon>
        <taxon>Neoheterodontei</taxon>
        <taxon>Myida</taxon>
        <taxon>Dreissenoidea</taxon>
        <taxon>Dreissenidae</taxon>
        <taxon>Dreissena</taxon>
    </lineage>
</organism>
<protein>
    <submittedName>
        <fullName evidence="1">Uncharacterized protein</fullName>
    </submittedName>
</protein>
<evidence type="ECO:0000313" key="2">
    <source>
        <dbReference type="Proteomes" id="UP000828390"/>
    </source>
</evidence>
<name>A0A9D4GQ86_DREPO</name>
<sequence length="78" mass="9198">MKCALWNFTHDYKTFTNFLTHIISLHYEHGPPRDMLVILSRQAQLPPMSRRHFTGSDVKLRENNVMSIGEKPRNFQTP</sequence>
<dbReference type="EMBL" id="JAIWYP010000005">
    <property type="protein sequence ID" value="KAH3819778.1"/>
    <property type="molecule type" value="Genomic_DNA"/>
</dbReference>
<gene>
    <name evidence="1" type="ORF">DPMN_121522</name>
</gene>